<protein>
    <submittedName>
        <fullName evidence="1">Uncharacterized protein</fullName>
    </submittedName>
</protein>
<evidence type="ECO:0000313" key="1">
    <source>
        <dbReference type="EMBL" id="KJF38657.1"/>
    </source>
</evidence>
<comment type="caution">
    <text evidence="1">The sequence shown here is derived from an EMBL/GenBank/DDBJ whole genome shotgun (WGS) entry which is preliminary data.</text>
</comment>
<accession>A0A0D8IVE4</accession>
<dbReference type="Proteomes" id="UP000032483">
    <property type="component" value="Unassembled WGS sequence"/>
</dbReference>
<name>A0A0D8IVE4_9FIRM</name>
<reference evidence="1" key="1">
    <citation type="submission" date="2015-02" db="EMBL/GenBank/DDBJ databases">
        <title>A novel member of the family Ruminococcaceae isolated from human feces.</title>
        <authorList>
            <person name="Shkoporov A.N."/>
            <person name="Chaplin A.V."/>
            <person name="Motuzova O.V."/>
            <person name="Kafarskaia L.I."/>
            <person name="Khokhlova E.V."/>
            <person name="Efimov B.A."/>
        </authorList>
    </citation>
    <scope>NUCLEOTIDE SEQUENCE [LARGE SCALE GENOMIC DNA]</scope>
    <source>
        <strain evidence="1">585-1</strain>
    </source>
</reference>
<dbReference type="AlphaFoldDB" id="A0A0D8IVE4"/>
<proteinExistence type="predicted"/>
<organism evidence="1 2">
    <name type="scientific">Ruthenibacterium lactatiformans</name>
    <dbReference type="NCBI Taxonomy" id="1550024"/>
    <lineage>
        <taxon>Bacteria</taxon>
        <taxon>Bacillati</taxon>
        <taxon>Bacillota</taxon>
        <taxon>Clostridia</taxon>
        <taxon>Eubacteriales</taxon>
        <taxon>Oscillospiraceae</taxon>
        <taxon>Ruthenibacterium</taxon>
    </lineage>
</organism>
<sequence>MLKKPGLEELVRELERDYARWEQVYMAGSKDPFWPDGVNANLCRDHILCGKRRIRELYPDAEMPEIYYWPLPQKLPAEYMARKEEIRSAALRSYTRYISDENFCFIRNHVERIPETDALRGILDALLARADVLKDAVLSGDYVAMRRYADAGSLLASLKSGAERLGDWEPPEQEQLDLFTDYSPDGIQDEESMSMSM</sequence>
<dbReference type="GeneID" id="42858194"/>
<evidence type="ECO:0000313" key="2">
    <source>
        <dbReference type="Proteomes" id="UP000032483"/>
    </source>
</evidence>
<gene>
    <name evidence="1" type="ORF">TQ39_16750</name>
</gene>
<keyword evidence="2" id="KW-1185">Reference proteome</keyword>
<dbReference type="RefSeq" id="WP_050006366.1">
    <property type="nucleotide sequence ID" value="NZ_JXXK01000034.1"/>
</dbReference>
<dbReference type="EMBL" id="JXXK01000034">
    <property type="protein sequence ID" value="KJF38657.1"/>
    <property type="molecule type" value="Genomic_DNA"/>
</dbReference>